<evidence type="ECO:0000313" key="3">
    <source>
        <dbReference type="Proteomes" id="UP000032221"/>
    </source>
</evidence>
<dbReference type="EMBL" id="JXST01000029">
    <property type="protein sequence ID" value="KIU15293.1"/>
    <property type="molecule type" value="Genomic_DNA"/>
</dbReference>
<dbReference type="Proteomes" id="UP000032221">
    <property type="component" value="Unassembled WGS sequence"/>
</dbReference>
<organism evidence="2 3">
    <name type="scientific">Mycolicibacterium llatzerense</name>
    <dbReference type="NCBI Taxonomy" id="280871"/>
    <lineage>
        <taxon>Bacteria</taxon>
        <taxon>Bacillati</taxon>
        <taxon>Actinomycetota</taxon>
        <taxon>Actinomycetes</taxon>
        <taxon>Mycobacteriales</taxon>
        <taxon>Mycobacteriaceae</taxon>
        <taxon>Mycolicibacterium</taxon>
    </lineage>
</organism>
<keyword evidence="1" id="KW-0812">Transmembrane</keyword>
<keyword evidence="3" id="KW-1185">Reference proteome</keyword>
<evidence type="ECO:0000313" key="2">
    <source>
        <dbReference type="EMBL" id="KIU15293.1"/>
    </source>
</evidence>
<name>A0A0D1J169_9MYCO</name>
<evidence type="ECO:0000256" key="1">
    <source>
        <dbReference type="SAM" id="Phobius"/>
    </source>
</evidence>
<keyword evidence="1" id="KW-0472">Membrane</keyword>
<reference evidence="2 3" key="1">
    <citation type="submission" date="2015-01" db="EMBL/GenBank/DDBJ databases">
        <title>Genome sequence of Mycobacterium llatzerense and Mycobacterium immunogenum recovered from brain abscess.</title>
        <authorList>
            <person name="Greninger A.L."/>
            <person name="Langelier C."/>
            <person name="Cunningham G."/>
            <person name="Chiu C.Y."/>
            <person name="Miller S."/>
        </authorList>
    </citation>
    <scope>NUCLEOTIDE SEQUENCE [LARGE SCALE GENOMIC DNA]</scope>
    <source>
        <strain evidence="2 3">CLUC14</strain>
    </source>
</reference>
<comment type="caution">
    <text evidence="2">The sequence shown here is derived from an EMBL/GenBank/DDBJ whole genome shotgun (WGS) entry which is preliminary data.</text>
</comment>
<dbReference type="PATRIC" id="fig|280871.6.peg.4043"/>
<proteinExistence type="predicted"/>
<dbReference type="AlphaFoldDB" id="A0A0D1J169"/>
<accession>A0A0D1J169</accession>
<gene>
    <name evidence="2" type="ORF">TL10_19535</name>
</gene>
<protein>
    <submittedName>
        <fullName evidence="2">Uncharacterized protein</fullName>
    </submittedName>
</protein>
<feature type="transmembrane region" description="Helical" evidence="1">
    <location>
        <begin position="111"/>
        <end position="130"/>
    </location>
</feature>
<sequence>MGVIAFAMIVVAAVLPWYTAHNDHGRGAMSGWGIWDISGHLGAELRPLPFAVLILLAAGKMIAAAVRAMFGTALAAAIACFVVSLLPLMTGGAVDRRLAGSDSVAVVLGQAVYPMITIAFVACVVSWIGYARCVLRAAPKAEVAVQPV</sequence>
<keyword evidence="1" id="KW-1133">Transmembrane helix</keyword>
<feature type="transmembrane region" description="Helical" evidence="1">
    <location>
        <begin position="73"/>
        <end position="91"/>
    </location>
</feature>